<dbReference type="GO" id="GO:0006412">
    <property type="term" value="P:translation"/>
    <property type="evidence" value="ECO:0007669"/>
    <property type="project" value="InterPro"/>
</dbReference>
<dbReference type="SUPFAM" id="SSF54236">
    <property type="entry name" value="Ubiquitin-like"/>
    <property type="match status" value="1"/>
</dbReference>
<dbReference type="OrthoDB" id="3446at2759"/>
<feature type="region of interest" description="Disordered" evidence="3">
    <location>
        <begin position="81"/>
        <end position="108"/>
    </location>
</feature>
<dbReference type="AlphaFoldDB" id="A0A0L0G024"/>
<dbReference type="Pfam" id="PF04758">
    <property type="entry name" value="Ribosomal_S30"/>
    <property type="match status" value="1"/>
</dbReference>
<keyword evidence="2" id="KW-0687">Ribonucleoprotein</keyword>
<dbReference type="Proteomes" id="UP000054560">
    <property type="component" value="Unassembled WGS sequence"/>
</dbReference>
<dbReference type="InterPro" id="IPR039415">
    <property type="entry name" value="FUBI"/>
</dbReference>
<dbReference type="RefSeq" id="XP_014156369.1">
    <property type="nucleotide sequence ID" value="XM_014300894.1"/>
</dbReference>
<dbReference type="eggNOG" id="KOG0001">
    <property type="taxonomic scope" value="Eukaryota"/>
</dbReference>
<feature type="compositionally biased region" description="Basic residues" evidence="3">
    <location>
        <begin position="98"/>
        <end position="108"/>
    </location>
</feature>
<dbReference type="InterPro" id="IPR006846">
    <property type="entry name" value="Ribosomal_eS30"/>
</dbReference>
<evidence type="ECO:0000256" key="2">
    <source>
        <dbReference type="ARBA" id="ARBA00023274"/>
    </source>
</evidence>
<evidence type="ECO:0000256" key="1">
    <source>
        <dbReference type="ARBA" id="ARBA00022980"/>
    </source>
</evidence>
<organism evidence="5 6">
    <name type="scientific">Sphaeroforma arctica JP610</name>
    <dbReference type="NCBI Taxonomy" id="667725"/>
    <lineage>
        <taxon>Eukaryota</taxon>
        <taxon>Ichthyosporea</taxon>
        <taxon>Ichthyophonida</taxon>
        <taxon>Sphaeroforma</taxon>
    </lineage>
</organism>
<dbReference type="InterPro" id="IPR029071">
    <property type="entry name" value="Ubiquitin-like_domsf"/>
</dbReference>
<dbReference type="STRING" id="667725.A0A0L0G024"/>
<evidence type="ECO:0000256" key="3">
    <source>
        <dbReference type="SAM" id="MobiDB-lite"/>
    </source>
</evidence>
<dbReference type="eggNOG" id="KOG0009">
    <property type="taxonomic scope" value="Eukaryota"/>
</dbReference>
<dbReference type="Pfam" id="PF00240">
    <property type="entry name" value="ubiquitin"/>
    <property type="match status" value="1"/>
</dbReference>
<dbReference type="InterPro" id="IPR000626">
    <property type="entry name" value="Ubiquitin-like_dom"/>
</dbReference>
<evidence type="ECO:0000259" key="4">
    <source>
        <dbReference type="PROSITE" id="PS50053"/>
    </source>
</evidence>
<dbReference type="CDD" id="cd01793">
    <property type="entry name" value="Ubl_FUBI"/>
    <property type="match status" value="1"/>
</dbReference>
<sequence>MQLFVRAQSTHLVDVNSTTTVADVKEVIFRSEGIACVDQVVCQAGVPLEDSFVLGNCQNLASVDVSARVVGGKVHGSLSRAGKVKAQTPKVEAEEKKKKLTGRAKRRKQYNQRFVTTVAGFGKKKGPNSNSA</sequence>
<dbReference type="EMBL" id="KQ241925">
    <property type="protein sequence ID" value="KNC82467.1"/>
    <property type="molecule type" value="Genomic_DNA"/>
</dbReference>
<dbReference type="PANTHER" id="PTHR12650">
    <property type="entry name" value="40S RIBOSOMAL PROTEIN S30/UBIQUITIN-LIKE PROTEIN FUBI"/>
    <property type="match status" value="1"/>
</dbReference>
<dbReference type="GO" id="GO:0022627">
    <property type="term" value="C:cytosolic small ribosomal subunit"/>
    <property type="evidence" value="ECO:0007669"/>
    <property type="project" value="TreeGrafter"/>
</dbReference>
<dbReference type="PROSITE" id="PS50053">
    <property type="entry name" value="UBIQUITIN_2"/>
    <property type="match status" value="1"/>
</dbReference>
<accession>A0A0L0G024</accession>
<name>A0A0L0G024_9EUKA</name>
<evidence type="ECO:0000313" key="6">
    <source>
        <dbReference type="Proteomes" id="UP000054560"/>
    </source>
</evidence>
<dbReference type="SMART" id="SM00213">
    <property type="entry name" value="UBQ"/>
    <property type="match status" value="1"/>
</dbReference>
<dbReference type="GO" id="GO:0003735">
    <property type="term" value="F:structural constituent of ribosome"/>
    <property type="evidence" value="ECO:0007669"/>
    <property type="project" value="InterPro"/>
</dbReference>
<gene>
    <name evidence="5" type="ORF">SARC_05259</name>
</gene>
<dbReference type="PANTHER" id="PTHR12650:SF15">
    <property type="entry name" value="RIBOSOMAL PROTEIN S30, ISOFORM A"/>
    <property type="match status" value="1"/>
</dbReference>
<protein>
    <recommendedName>
        <fullName evidence="4">Ubiquitin-like domain-containing protein</fullName>
    </recommendedName>
</protein>
<evidence type="ECO:0000313" key="5">
    <source>
        <dbReference type="EMBL" id="KNC82467.1"/>
    </source>
</evidence>
<feature type="domain" description="Ubiquitin-like" evidence="4">
    <location>
        <begin position="1"/>
        <end position="57"/>
    </location>
</feature>
<reference evidence="5 6" key="1">
    <citation type="submission" date="2011-02" db="EMBL/GenBank/DDBJ databases">
        <title>The Genome Sequence of Sphaeroforma arctica JP610.</title>
        <authorList>
            <consortium name="The Broad Institute Genome Sequencing Platform"/>
            <person name="Russ C."/>
            <person name="Cuomo C."/>
            <person name="Young S.K."/>
            <person name="Zeng Q."/>
            <person name="Gargeya S."/>
            <person name="Alvarado L."/>
            <person name="Berlin A."/>
            <person name="Chapman S.B."/>
            <person name="Chen Z."/>
            <person name="Freedman E."/>
            <person name="Gellesch M."/>
            <person name="Goldberg J."/>
            <person name="Griggs A."/>
            <person name="Gujja S."/>
            <person name="Heilman E."/>
            <person name="Heiman D."/>
            <person name="Howarth C."/>
            <person name="Mehta T."/>
            <person name="Neiman D."/>
            <person name="Pearson M."/>
            <person name="Roberts A."/>
            <person name="Saif S."/>
            <person name="Shea T."/>
            <person name="Shenoy N."/>
            <person name="Sisk P."/>
            <person name="Stolte C."/>
            <person name="Sykes S."/>
            <person name="White J."/>
            <person name="Yandava C."/>
            <person name="Burger G."/>
            <person name="Gray M.W."/>
            <person name="Holland P.W.H."/>
            <person name="King N."/>
            <person name="Lang F.B.F."/>
            <person name="Roger A.J."/>
            <person name="Ruiz-Trillo I."/>
            <person name="Haas B."/>
            <person name="Nusbaum C."/>
            <person name="Birren B."/>
        </authorList>
    </citation>
    <scope>NUCLEOTIDE SEQUENCE [LARGE SCALE GENOMIC DNA]</scope>
    <source>
        <strain evidence="5 6">JP610</strain>
    </source>
</reference>
<proteinExistence type="predicted"/>
<dbReference type="GeneID" id="25905763"/>
<dbReference type="Gene3D" id="3.10.20.90">
    <property type="entry name" value="Phosphatidylinositol 3-kinase Catalytic Subunit, Chain A, domain 1"/>
    <property type="match status" value="1"/>
</dbReference>
<keyword evidence="1" id="KW-0689">Ribosomal protein</keyword>
<keyword evidence="6" id="KW-1185">Reference proteome</keyword>